<proteinExistence type="predicted"/>
<evidence type="ECO:0000313" key="1">
    <source>
        <dbReference type="EMBL" id="RYR17800.1"/>
    </source>
</evidence>
<name>A0A444ZU87_ARAHY</name>
<reference evidence="1 2" key="1">
    <citation type="submission" date="2019-01" db="EMBL/GenBank/DDBJ databases">
        <title>Sequencing of cultivated peanut Arachis hypogaea provides insights into genome evolution and oil improvement.</title>
        <authorList>
            <person name="Chen X."/>
        </authorList>
    </citation>
    <scope>NUCLEOTIDE SEQUENCE [LARGE SCALE GENOMIC DNA]</scope>
    <source>
        <strain evidence="2">cv. Fuhuasheng</strain>
        <tissue evidence="1">Leaves</tissue>
    </source>
</reference>
<dbReference type="Proteomes" id="UP000289738">
    <property type="component" value="Chromosome B03"/>
</dbReference>
<sequence length="71" mass="7679">MAECCHGCYDSVGGYAAASWILTNEGLKAVVRDVDAVDERECFEATVGLGGDVDESVIRESRTERPLNKDV</sequence>
<keyword evidence="2" id="KW-1185">Reference proteome</keyword>
<accession>A0A444ZU87</accession>
<protein>
    <submittedName>
        <fullName evidence="1">Uncharacterized protein</fullName>
    </submittedName>
</protein>
<dbReference type="AlphaFoldDB" id="A0A444ZU87"/>
<organism evidence="1 2">
    <name type="scientific">Arachis hypogaea</name>
    <name type="common">Peanut</name>
    <dbReference type="NCBI Taxonomy" id="3818"/>
    <lineage>
        <taxon>Eukaryota</taxon>
        <taxon>Viridiplantae</taxon>
        <taxon>Streptophyta</taxon>
        <taxon>Embryophyta</taxon>
        <taxon>Tracheophyta</taxon>
        <taxon>Spermatophyta</taxon>
        <taxon>Magnoliopsida</taxon>
        <taxon>eudicotyledons</taxon>
        <taxon>Gunneridae</taxon>
        <taxon>Pentapetalae</taxon>
        <taxon>rosids</taxon>
        <taxon>fabids</taxon>
        <taxon>Fabales</taxon>
        <taxon>Fabaceae</taxon>
        <taxon>Papilionoideae</taxon>
        <taxon>50 kb inversion clade</taxon>
        <taxon>dalbergioids sensu lato</taxon>
        <taxon>Dalbergieae</taxon>
        <taxon>Pterocarpus clade</taxon>
        <taxon>Arachis</taxon>
    </lineage>
</organism>
<evidence type="ECO:0000313" key="2">
    <source>
        <dbReference type="Proteomes" id="UP000289738"/>
    </source>
</evidence>
<dbReference type="EMBL" id="SDMP01000013">
    <property type="protein sequence ID" value="RYR17800.1"/>
    <property type="molecule type" value="Genomic_DNA"/>
</dbReference>
<comment type="caution">
    <text evidence="1">The sequence shown here is derived from an EMBL/GenBank/DDBJ whole genome shotgun (WGS) entry which is preliminary data.</text>
</comment>
<gene>
    <name evidence="1" type="ORF">Ahy_B03g062477</name>
</gene>